<evidence type="ECO:0000259" key="4">
    <source>
        <dbReference type="Pfam" id="PF07804"/>
    </source>
</evidence>
<feature type="domain" description="HipA-like C-terminal" evidence="4">
    <location>
        <begin position="172"/>
        <end position="404"/>
    </location>
</feature>
<dbReference type="GO" id="GO:0004674">
    <property type="term" value="F:protein serine/threonine kinase activity"/>
    <property type="evidence" value="ECO:0007669"/>
    <property type="project" value="TreeGrafter"/>
</dbReference>
<evidence type="ECO:0000256" key="2">
    <source>
        <dbReference type="ARBA" id="ARBA00022679"/>
    </source>
</evidence>
<name>A0A514ECD1_9XANT</name>
<sequence>MAVFKHVELIEVLIWGSRVGAVAADPALGAYVFEYDPKWQTREIDLAPFMMLVSNRSSAFVFPGLARETYMGLPGLLSDALPDRFGNQLIDAWMAQHGYSVDQVSTLDRLAYMSKRSMGALEFRPSRGGQRKSLAQIEMGTLVDAARRAVQGTLADEAASKAALSKIISVGTSAGGARAKAVLGWNPSTNELVSGQFEIPDGFEHWLLKFDGMGVDRALGPSQQYGRIEYAYSLMAGAAGVVMSPCQLLEENGRAHFFTKRFDRNGNEKVHVQSLCAMRHLDFNLRQTHAYETLFLTAAQLHLGDAVMTQLFRRMAFNVAGSNRDDHTKNFAFTLAEGGRWELAPAYDITFAFDSANIWLANHLMSIDGKFDAITRKELMAVAARFSIPGAKDAIEDVIAAVASWPEFAKTAGVGTQEIKRIDNLQVRL</sequence>
<feature type="domain" description="HipA N-terminal subdomain 1" evidence="5">
    <location>
        <begin position="11"/>
        <end position="123"/>
    </location>
</feature>
<evidence type="ECO:0000259" key="5">
    <source>
        <dbReference type="Pfam" id="PF13657"/>
    </source>
</evidence>
<dbReference type="AlphaFoldDB" id="A0A514ECD1"/>
<dbReference type="EMBL" id="CP038228">
    <property type="protein sequence ID" value="QDI03433.1"/>
    <property type="molecule type" value="Genomic_DNA"/>
</dbReference>
<dbReference type="PANTHER" id="PTHR37419">
    <property type="entry name" value="SERINE/THREONINE-PROTEIN KINASE TOXIN HIPA"/>
    <property type="match status" value="1"/>
</dbReference>
<dbReference type="GO" id="GO:0005829">
    <property type="term" value="C:cytosol"/>
    <property type="evidence" value="ECO:0007669"/>
    <property type="project" value="TreeGrafter"/>
</dbReference>
<dbReference type="Proteomes" id="UP000319349">
    <property type="component" value="Chromosome"/>
</dbReference>
<evidence type="ECO:0000313" key="6">
    <source>
        <dbReference type="EMBL" id="QDI03433.1"/>
    </source>
</evidence>
<evidence type="ECO:0000313" key="7">
    <source>
        <dbReference type="Proteomes" id="UP000319349"/>
    </source>
</evidence>
<dbReference type="PANTHER" id="PTHR37419:SF8">
    <property type="entry name" value="TOXIN YJJJ"/>
    <property type="match status" value="1"/>
</dbReference>
<reference evidence="6 7" key="1">
    <citation type="submission" date="2019-03" db="EMBL/GenBank/DDBJ databases">
        <title>Tal1 in Xanthomonas translucens pv. cerealis Contributes to Virulence in Bacterial Leaf Streak of Wheat.</title>
        <authorList>
            <person name="Shah S.M.A."/>
            <person name="Haq F."/>
            <person name="Ma W."/>
            <person name="Xu X."/>
            <person name="Wang S."/>
            <person name="Xu Z."/>
            <person name="Zou L."/>
            <person name="Zhu B."/>
            <person name="Chen G."/>
        </authorList>
    </citation>
    <scope>NUCLEOTIDE SEQUENCE [LARGE SCALE GENOMIC DNA]</scope>
    <source>
        <strain evidence="6 7">01</strain>
    </source>
</reference>
<organism evidence="6 7">
    <name type="scientific">Xanthomonas cerealis pv. cerealis</name>
    <dbReference type="NCBI Taxonomy" id="152263"/>
    <lineage>
        <taxon>Bacteria</taxon>
        <taxon>Pseudomonadati</taxon>
        <taxon>Pseudomonadota</taxon>
        <taxon>Gammaproteobacteria</taxon>
        <taxon>Lysobacterales</taxon>
        <taxon>Lysobacteraceae</taxon>
        <taxon>Xanthomonas</taxon>
        <taxon>Xanthomonas translucens group</taxon>
        <taxon>Xanthomonas cerealis</taxon>
    </lineage>
</organism>
<comment type="similarity">
    <text evidence="1">Belongs to the HipA Ser/Thr kinase family.</text>
</comment>
<protein>
    <submittedName>
        <fullName evidence="6">Type II toxin-antitoxin system HipA family toxin</fullName>
    </submittedName>
</protein>
<proteinExistence type="inferred from homology"/>
<keyword evidence="3" id="KW-0418">Kinase</keyword>
<dbReference type="InterPro" id="IPR017508">
    <property type="entry name" value="HipA_N1"/>
</dbReference>
<keyword evidence="2" id="KW-0808">Transferase</keyword>
<gene>
    <name evidence="6" type="ORF">E4A48_06760</name>
</gene>
<dbReference type="InterPro" id="IPR012893">
    <property type="entry name" value="HipA-like_C"/>
</dbReference>
<dbReference type="Pfam" id="PF07804">
    <property type="entry name" value="HipA_C"/>
    <property type="match status" value="1"/>
</dbReference>
<dbReference type="InterPro" id="IPR052028">
    <property type="entry name" value="HipA_Ser/Thr_kinase"/>
</dbReference>
<keyword evidence="7" id="KW-1185">Reference proteome</keyword>
<dbReference type="Pfam" id="PF13657">
    <property type="entry name" value="Couple_hipA"/>
    <property type="match status" value="1"/>
</dbReference>
<evidence type="ECO:0000256" key="3">
    <source>
        <dbReference type="ARBA" id="ARBA00022777"/>
    </source>
</evidence>
<dbReference type="RefSeq" id="WP_142742095.1">
    <property type="nucleotide sequence ID" value="NZ_CP038228.1"/>
</dbReference>
<evidence type="ECO:0000256" key="1">
    <source>
        <dbReference type="ARBA" id="ARBA00010164"/>
    </source>
</evidence>
<accession>A0A514ECD1</accession>